<dbReference type="AlphaFoldDB" id="A0A9W6TJ80"/>
<dbReference type="OrthoDB" id="91035at2759"/>
<protein>
    <submittedName>
        <fullName evidence="1">Unnamed protein product</fullName>
    </submittedName>
</protein>
<gene>
    <name evidence="1" type="ORF">Plil01_000474500</name>
</gene>
<organism evidence="1 2">
    <name type="scientific">Phytophthora lilii</name>
    <dbReference type="NCBI Taxonomy" id="2077276"/>
    <lineage>
        <taxon>Eukaryota</taxon>
        <taxon>Sar</taxon>
        <taxon>Stramenopiles</taxon>
        <taxon>Oomycota</taxon>
        <taxon>Peronosporomycetes</taxon>
        <taxon>Peronosporales</taxon>
        <taxon>Peronosporaceae</taxon>
        <taxon>Phytophthora</taxon>
    </lineage>
</organism>
<sequence length="131" mass="15294">MDKAQKKLDDFLEQPDVQYVLSDLNDQTVAALHCMPHQMQANMKTLHDAYVNNSFDFERTLNEVENGTSTNNIDTSNQGGWLNATRCVFKRLWGVTDQFDVNFRMAMEPRQTRLQRRWIDQVERVLSKLGL</sequence>
<name>A0A9W6TJ80_9STRA</name>
<accession>A0A9W6TJ80</accession>
<reference evidence="1" key="1">
    <citation type="submission" date="2023-04" db="EMBL/GenBank/DDBJ databases">
        <title>Phytophthora lilii NBRC 32176.</title>
        <authorList>
            <person name="Ichikawa N."/>
            <person name="Sato H."/>
            <person name="Tonouchi N."/>
        </authorList>
    </citation>
    <scope>NUCLEOTIDE SEQUENCE</scope>
    <source>
        <strain evidence="1">NBRC 32176</strain>
    </source>
</reference>
<evidence type="ECO:0000313" key="2">
    <source>
        <dbReference type="Proteomes" id="UP001165083"/>
    </source>
</evidence>
<keyword evidence="2" id="KW-1185">Reference proteome</keyword>
<dbReference type="EMBL" id="BSXW01000199">
    <property type="protein sequence ID" value="GMF14427.1"/>
    <property type="molecule type" value="Genomic_DNA"/>
</dbReference>
<proteinExistence type="predicted"/>
<comment type="caution">
    <text evidence="1">The sequence shown here is derived from an EMBL/GenBank/DDBJ whole genome shotgun (WGS) entry which is preliminary data.</text>
</comment>
<dbReference type="Proteomes" id="UP001165083">
    <property type="component" value="Unassembled WGS sequence"/>
</dbReference>
<evidence type="ECO:0000313" key="1">
    <source>
        <dbReference type="EMBL" id="GMF14427.1"/>
    </source>
</evidence>